<dbReference type="EMBL" id="JAECZO010000156">
    <property type="protein sequence ID" value="KAK7198526.1"/>
    <property type="molecule type" value="Genomic_DNA"/>
</dbReference>
<feature type="transmembrane region" description="Helical" evidence="8">
    <location>
        <begin position="523"/>
        <end position="541"/>
    </location>
</feature>
<evidence type="ECO:0000256" key="7">
    <source>
        <dbReference type="SAM" id="MobiDB-lite"/>
    </source>
</evidence>
<dbReference type="InterPro" id="IPR039309">
    <property type="entry name" value="BT1"/>
</dbReference>
<evidence type="ECO:0000256" key="5">
    <source>
        <dbReference type="ARBA" id="ARBA00022989"/>
    </source>
</evidence>
<comment type="similarity">
    <text evidence="2">Belongs to the major facilitator superfamily. Folate-biopterin transporter (TC 2.A.71) family.</text>
</comment>
<feature type="compositionally biased region" description="Polar residues" evidence="7">
    <location>
        <begin position="8"/>
        <end position="21"/>
    </location>
</feature>
<comment type="subcellular location">
    <subcellularLocation>
        <location evidence="1">Membrane</location>
        <topology evidence="1">Multi-pass membrane protein</topology>
    </subcellularLocation>
</comment>
<protein>
    <submittedName>
        <fullName evidence="9">Pteridine transporter</fullName>
    </submittedName>
</protein>
<dbReference type="PANTHER" id="PTHR31585:SF51">
    <property type="entry name" value="TRANSPORTER, PUTATIVE-RELATED"/>
    <property type="match status" value="1"/>
</dbReference>
<name>A0AAW0EYC3_9TRYP</name>
<feature type="compositionally biased region" description="Basic and acidic residues" evidence="7">
    <location>
        <begin position="653"/>
        <end position="668"/>
    </location>
</feature>
<feature type="transmembrane region" description="Helical" evidence="8">
    <location>
        <begin position="595"/>
        <end position="618"/>
    </location>
</feature>
<feature type="transmembrane region" description="Helical" evidence="8">
    <location>
        <begin position="205"/>
        <end position="223"/>
    </location>
</feature>
<dbReference type="SUPFAM" id="SSF103473">
    <property type="entry name" value="MFS general substrate transporter"/>
    <property type="match status" value="1"/>
</dbReference>
<feature type="transmembrane region" description="Helical" evidence="8">
    <location>
        <begin position="137"/>
        <end position="156"/>
    </location>
</feature>
<evidence type="ECO:0000256" key="6">
    <source>
        <dbReference type="ARBA" id="ARBA00023136"/>
    </source>
</evidence>
<dbReference type="InterPro" id="IPR004324">
    <property type="entry name" value="FBT"/>
</dbReference>
<evidence type="ECO:0000256" key="3">
    <source>
        <dbReference type="ARBA" id="ARBA00022448"/>
    </source>
</evidence>
<evidence type="ECO:0000256" key="4">
    <source>
        <dbReference type="ARBA" id="ARBA00022692"/>
    </source>
</evidence>
<feature type="transmembrane region" description="Helical" evidence="8">
    <location>
        <begin position="235"/>
        <end position="253"/>
    </location>
</feature>
<dbReference type="Pfam" id="PF03092">
    <property type="entry name" value="BT1"/>
    <property type="match status" value="1"/>
</dbReference>
<keyword evidence="3" id="KW-0813">Transport</keyword>
<keyword evidence="5 8" id="KW-1133">Transmembrane helix</keyword>
<dbReference type="PANTHER" id="PTHR31585">
    <property type="entry name" value="FOLATE-BIOPTERIN TRANSPORTER 1, CHLOROPLASTIC"/>
    <property type="match status" value="1"/>
</dbReference>
<dbReference type="InterPro" id="IPR036259">
    <property type="entry name" value="MFS_trans_sf"/>
</dbReference>
<sequence>MARPLQEVASSAPSRTLSRLNGNDLDDGETDEGYIHPGAVALFERAPWTRKIPVFGISCEGYGPKCTVALSLCYFLDKGFGRNLINISRFAMFTDRFGIDGTRYQRLSGISSMAFSIKAFSAVLSDTIATFGYTKRWVCAASCVIGGAVTLGFALLPTKPASANPAAGFLFLANLCIANVDILLEGHYSRLMRRHPRSGPALVSWIWWFMLVAALVAACVQGPLSDKKIPQVGPYISSVAQVVCVVFFIFNWYGERPNREERAIDARAALRERAARAKEAGRASTPDSGIVSAEKDLHPERERVSEPACLRDEIVQGTDVAVLEDSLDDELRDEDVDPEIIPLCCGAIEINKGVARDNWRIIAFSAIMTCAVVSMTCVTILGNTMDLLYCAVVVAVVATAGSFLFLPLIIAKANAYFYLHMVLYLNISGAMDSFYMAKKECLADGPHFTYVFYNTVASVIGNIAGIAGVTAFSYIFSKRGYRFTLIVTVLVQIVASIFDIIIVKRWNMHIGIPDHAMYIMGDAIVYEVCYYLAWMPMVLLLSRVCPRGSESMIYAIVAGSGNLGASMAGTLGSILLEKVWPIVSRGVGKCNFDNLPMLLVVGHFLLPLLIIPLSFLLIPSARICDDIDVDGHAVAKKEATKKCAGASVEGETEPIKGADDGEKAKQLK</sequence>
<evidence type="ECO:0000313" key="9">
    <source>
        <dbReference type="EMBL" id="KAK7198526.1"/>
    </source>
</evidence>
<dbReference type="AlphaFoldDB" id="A0AAW0EYC3"/>
<feature type="region of interest" description="Disordered" evidence="7">
    <location>
        <begin position="277"/>
        <end position="301"/>
    </location>
</feature>
<feature type="transmembrane region" description="Helical" evidence="8">
    <location>
        <begin position="456"/>
        <end position="476"/>
    </location>
</feature>
<accession>A0AAW0EYC3</accession>
<dbReference type="NCBIfam" id="TIGR00788">
    <property type="entry name" value="fbt"/>
    <property type="match status" value="1"/>
</dbReference>
<feature type="transmembrane region" description="Helical" evidence="8">
    <location>
        <begin position="417"/>
        <end position="436"/>
    </location>
</feature>
<feature type="region of interest" description="Disordered" evidence="7">
    <location>
        <begin position="1"/>
        <end position="24"/>
    </location>
</feature>
<gene>
    <name evidence="9" type="ORF">NESM_000814300</name>
</gene>
<evidence type="ECO:0000256" key="1">
    <source>
        <dbReference type="ARBA" id="ARBA00004141"/>
    </source>
</evidence>
<dbReference type="GO" id="GO:0016020">
    <property type="term" value="C:membrane"/>
    <property type="evidence" value="ECO:0007669"/>
    <property type="project" value="UniProtKB-SubCell"/>
</dbReference>
<evidence type="ECO:0000313" key="10">
    <source>
        <dbReference type="Proteomes" id="UP001430356"/>
    </source>
</evidence>
<feature type="transmembrane region" description="Helical" evidence="8">
    <location>
        <begin position="387"/>
        <end position="410"/>
    </location>
</feature>
<keyword evidence="4 8" id="KW-0812">Transmembrane</keyword>
<feature type="transmembrane region" description="Helical" evidence="8">
    <location>
        <begin position="361"/>
        <end position="381"/>
    </location>
</feature>
<feature type="transmembrane region" description="Helical" evidence="8">
    <location>
        <begin position="553"/>
        <end position="575"/>
    </location>
</feature>
<keyword evidence="6 8" id="KW-0472">Membrane</keyword>
<evidence type="ECO:0000256" key="8">
    <source>
        <dbReference type="SAM" id="Phobius"/>
    </source>
</evidence>
<proteinExistence type="inferred from homology"/>
<feature type="transmembrane region" description="Helical" evidence="8">
    <location>
        <begin position="483"/>
        <end position="503"/>
    </location>
</feature>
<evidence type="ECO:0000256" key="2">
    <source>
        <dbReference type="ARBA" id="ARBA00007015"/>
    </source>
</evidence>
<feature type="region of interest" description="Disordered" evidence="7">
    <location>
        <begin position="645"/>
        <end position="668"/>
    </location>
</feature>
<comment type="caution">
    <text evidence="9">The sequence shown here is derived from an EMBL/GenBank/DDBJ whole genome shotgun (WGS) entry which is preliminary data.</text>
</comment>
<reference evidence="9 10" key="1">
    <citation type="journal article" date="2021" name="MBio">
        <title>A New Model Trypanosomatid, Novymonas esmeraldas: Genomic Perception of Its 'Candidatus Pandoraea novymonadis' Endosymbiont.</title>
        <authorList>
            <person name="Zakharova A."/>
            <person name="Saura A."/>
            <person name="Butenko A."/>
            <person name="Podesvova L."/>
            <person name="Warmusova S."/>
            <person name="Kostygov A.Y."/>
            <person name="Nenarokova A."/>
            <person name="Lukes J."/>
            <person name="Opperdoes F.R."/>
            <person name="Yurchenko V."/>
        </authorList>
    </citation>
    <scope>NUCLEOTIDE SEQUENCE [LARGE SCALE GENOMIC DNA]</scope>
    <source>
        <strain evidence="9 10">E262AT.01</strain>
    </source>
</reference>
<organism evidence="9 10">
    <name type="scientific">Novymonas esmeraldas</name>
    <dbReference type="NCBI Taxonomy" id="1808958"/>
    <lineage>
        <taxon>Eukaryota</taxon>
        <taxon>Discoba</taxon>
        <taxon>Euglenozoa</taxon>
        <taxon>Kinetoplastea</taxon>
        <taxon>Metakinetoplastina</taxon>
        <taxon>Trypanosomatida</taxon>
        <taxon>Trypanosomatidae</taxon>
        <taxon>Novymonas</taxon>
    </lineage>
</organism>
<keyword evidence="10" id="KW-1185">Reference proteome</keyword>
<dbReference type="Proteomes" id="UP001430356">
    <property type="component" value="Unassembled WGS sequence"/>
</dbReference>
<feature type="transmembrane region" description="Helical" evidence="8">
    <location>
        <begin position="162"/>
        <end position="184"/>
    </location>
</feature>